<protein>
    <submittedName>
        <fullName evidence="1">Uncharacterized protein</fullName>
    </submittedName>
</protein>
<comment type="caution">
    <text evidence="1">The sequence shown here is derived from an EMBL/GenBank/DDBJ whole genome shotgun (WGS) entry which is preliminary data.</text>
</comment>
<name>A0A2W7NNR3_9RHOB</name>
<evidence type="ECO:0000313" key="2">
    <source>
        <dbReference type="Proteomes" id="UP000248916"/>
    </source>
</evidence>
<organism evidence="1 2">
    <name type="scientific">Palleronia aestuarii</name>
    <dbReference type="NCBI Taxonomy" id="568105"/>
    <lineage>
        <taxon>Bacteria</taxon>
        <taxon>Pseudomonadati</taxon>
        <taxon>Pseudomonadota</taxon>
        <taxon>Alphaproteobacteria</taxon>
        <taxon>Rhodobacterales</taxon>
        <taxon>Roseobacteraceae</taxon>
        <taxon>Palleronia</taxon>
    </lineage>
</organism>
<dbReference type="Proteomes" id="UP000248916">
    <property type="component" value="Unassembled WGS sequence"/>
</dbReference>
<reference evidence="1 2" key="1">
    <citation type="submission" date="2018-06" db="EMBL/GenBank/DDBJ databases">
        <title>Genomic Encyclopedia of Archaeal and Bacterial Type Strains, Phase II (KMG-II): from individual species to whole genera.</title>
        <authorList>
            <person name="Goeker M."/>
        </authorList>
    </citation>
    <scope>NUCLEOTIDE SEQUENCE [LARGE SCALE GENOMIC DNA]</scope>
    <source>
        <strain evidence="1 2">DSM 22009</strain>
    </source>
</reference>
<keyword evidence="2" id="KW-1185">Reference proteome</keyword>
<accession>A0A2W7NNR3</accession>
<sequence>MRHFIYKEMPNLNVIRLSYSAPDINSDLAFNPINASESRSALESGYPNYSLVQTTYLSERAIARKPAE</sequence>
<dbReference type="AlphaFoldDB" id="A0A2W7NNR3"/>
<evidence type="ECO:0000313" key="1">
    <source>
        <dbReference type="EMBL" id="PZX18224.1"/>
    </source>
</evidence>
<dbReference type="EMBL" id="QKZL01000003">
    <property type="protein sequence ID" value="PZX18224.1"/>
    <property type="molecule type" value="Genomic_DNA"/>
</dbReference>
<gene>
    <name evidence="1" type="ORF">LX81_00853</name>
</gene>
<proteinExistence type="predicted"/>